<dbReference type="NCBIfam" id="NF001377">
    <property type="entry name" value="PRK00278.2-4"/>
    <property type="match status" value="1"/>
</dbReference>
<keyword evidence="8 10" id="KW-0057">Aromatic amino acid biosynthesis</keyword>
<evidence type="ECO:0000256" key="2">
    <source>
        <dbReference type="ARBA" id="ARBA00004696"/>
    </source>
</evidence>
<gene>
    <name evidence="10 12" type="primary">trpC</name>
    <name evidence="12" type="ORF">FSZ31_09215</name>
</gene>
<comment type="catalytic activity">
    <reaction evidence="1 10">
        <text>1-(2-carboxyphenylamino)-1-deoxy-D-ribulose 5-phosphate + H(+) = (1S,2R)-1-C-(indol-3-yl)glycerol 3-phosphate + CO2 + H2O</text>
        <dbReference type="Rhea" id="RHEA:23476"/>
        <dbReference type="ChEBI" id="CHEBI:15377"/>
        <dbReference type="ChEBI" id="CHEBI:15378"/>
        <dbReference type="ChEBI" id="CHEBI:16526"/>
        <dbReference type="ChEBI" id="CHEBI:58613"/>
        <dbReference type="ChEBI" id="CHEBI:58866"/>
        <dbReference type="EC" id="4.1.1.48"/>
    </reaction>
</comment>
<dbReference type="InterPro" id="IPR013785">
    <property type="entry name" value="Aldolase_TIM"/>
</dbReference>
<dbReference type="GO" id="GO:0004640">
    <property type="term" value="F:phosphoribosylanthranilate isomerase activity"/>
    <property type="evidence" value="ECO:0007669"/>
    <property type="project" value="TreeGrafter"/>
</dbReference>
<dbReference type="PROSITE" id="PS00614">
    <property type="entry name" value="IGPS"/>
    <property type="match status" value="1"/>
</dbReference>
<evidence type="ECO:0000256" key="3">
    <source>
        <dbReference type="ARBA" id="ARBA00012362"/>
    </source>
</evidence>
<dbReference type="GO" id="GO:0004425">
    <property type="term" value="F:indole-3-glycerol-phosphate synthase activity"/>
    <property type="evidence" value="ECO:0007669"/>
    <property type="project" value="UniProtKB-UniRule"/>
</dbReference>
<dbReference type="Proteomes" id="UP000321129">
    <property type="component" value="Unassembled WGS sequence"/>
</dbReference>
<evidence type="ECO:0000256" key="6">
    <source>
        <dbReference type="ARBA" id="ARBA00022793"/>
    </source>
</evidence>
<comment type="pathway">
    <text evidence="2 10">Amino-acid biosynthesis; L-tryptophan biosynthesis; L-tryptophan from chorismate: step 4/5.</text>
</comment>
<keyword evidence="13" id="KW-1185">Reference proteome</keyword>
<dbReference type="RefSeq" id="WP_147123055.1">
    <property type="nucleotide sequence ID" value="NZ_VOPY01000002.1"/>
</dbReference>
<dbReference type="Pfam" id="PF00218">
    <property type="entry name" value="IGPS"/>
    <property type="match status" value="1"/>
</dbReference>
<evidence type="ECO:0000256" key="7">
    <source>
        <dbReference type="ARBA" id="ARBA00022822"/>
    </source>
</evidence>
<organism evidence="12 13">
    <name type="scientific">Flavisphingopyxis soli</name>
    <dbReference type="NCBI Taxonomy" id="2601267"/>
    <lineage>
        <taxon>Bacteria</taxon>
        <taxon>Pseudomonadati</taxon>
        <taxon>Pseudomonadota</taxon>
        <taxon>Alphaproteobacteria</taxon>
        <taxon>Sphingomonadales</taxon>
        <taxon>Sphingopyxidaceae</taxon>
        <taxon>Flavisphingopyxis</taxon>
    </lineage>
</organism>
<keyword evidence="7 10" id="KW-0822">Tryptophan biosynthesis</keyword>
<dbReference type="InterPro" id="IPR045186">
    <property type="entry name" value="Indole-3-glycerol_P_synth"/>
</dbReference>
<dbReference type="OrthoDB" id="9804217at2"/>
<dbReference type="EMBL" id="VOPY01000002">
    <property type="protein sequence ID" value="TXC69100.1"/>
    <property type="molecule type" value="Genomic_DNA"/>
</dbReference>
<evidence type="ECO:0000256" key="9">
    <source>
        <dbReference type="ARBA" id="ARBA00023239"/>
    </source>
</evidence>
<name>A0A5C6U9H4_9SPHN</name>
<comment type="similarity">
    <text evidence="10">Belongs to the TrpC family.</text>
</comment>
<dbReference type="SUPFAM" id="SSF51366">
    <property type="entry name" value="Ribulose-phoshate binding barrel"/>
    <property type="match status" value="1"/>
</dbReference>
<evidence type="ECO:0000259" key="11">
    <source>
        <dbReference type="Pfam" id="PF00218"/>
    </source>
</evidence>
<dbReference type="NCBIfam" id="NF001370">
    <property type="entry name" value="PRK00278.1-2"/>
    <property type="match status" value="1"/>
</dbReference>
<evidence type="ECO:0000256" key="8">
    <source>
        <dbReference type="ARBA" id="ARBA00023141"/>
    </source>
</evidence>
<protein>
    <recommendedName>
        <fullName evidence="4 10">Indole-3-glycerol phosphate synthase</fullName>
        <shortName evidence="10">IGPS</shortName>
        <ecNumber evidence="3 10">4.1.1.48</ecNumber>
    </recommendedName>
</protein>
<dbReference type="Gene3D" id="3.20.20.70">
    <property type="entry name" value="Aldolase class I"/>
    <property type="match status" value="1"/>
</dbReference>
<dbReference type="HAMAP" id="MF_00134_B">
    <property type="entry name" value="IGPS_B"/>
    <property type="match status" value="1"/>
</dbReference>
<evidence type="ECO:0000256" key="5">
    <source>
        <dbReference type="ARBA" id="ARBA00022605"/>
    </source>
</evidence>
<keyword evidence="5 10" id="KW-0028">Amino-acid biosynthesis</keyword>
<dbReference type="FunFam" id="3.20.20.70:FF:000024">
    <property type="entry name" value="Indole-3-glycerol phosphate synthase"/>
    <property type="match status" value="1"/>
</dbReference>
<dbReference type="UniPathway" id="UPA00035">
    <property type="reaction ID" value="UER00043"/>
</dbReference>
<reference evidence="12 13" key="1">
    <citation type="submission" date="2019-08" db="EMBL/GenBank/DDBJ databases">
        <title>Sphingorhabdus soil sp. nov., isolated from arctic soil.</title>
        <authorList>
            <person name="Liu Y."/>
        </authorList>
    </citation>
    <scope>NUCLEOTIDE SEQUENCE [LARGE SCALE GENOMIC DNA]</scope>
    <source>
        <strain evidence="12 13">D-2Q-5-6</strain>
    </source>
</reference>
<dbReference type="PANTHER" id="PTHR22854:SF2">
    <property type="entry name" value="INDOLE-3-GLYCEROL-PHOSPHATE SYNTHASE"/>
    <property type="match status" value="1"/>
</dbReference>
<dbReference type="GO" id="GO:0000162">
    <property type="term" value="P:L-tryptophan biosynthetic process"/>
    <property type="evidence" value="ECO:0007669"/>
    <property type="project" value="UniProtKB-UniRule"/>
</dbReference>
<dbReference type="EC" id="4.1.1.48" evidence="3 10"/>
<dbReference type="CDD" id="cd00331">
    <property type="entry name" value="IGPS"/>
    <property type="match status" value="1"/>
</dbReference>
<keyword evidence="6 10" id="KW-0210">Decarboxylase</keyword>
<evidence type="ECO:0000313" key="12">
    <source>
        <dbReference type="EMBL" id="TXC69100.1"/>
    </source>
</evidence>
<dbReference type="AlphaFoldDB" id="A0A5C6U9H4"/>
<keyword evidence="9 10" id="KW-0456">Lyase</keyword>
<dbReference type="InterPro" id="IPR011060">
    <property type="entry name" value="RibuloseP-bd_barrel"/>
</dbReference>
<proteinExistence type="inferred from homology"/>
<feature type="domain" description="Indole-3-glycerol phosphate synthase" evidence="11">
    <location>
        <begin position="4"/>
        <end position="256"/>
    </location>
</feature>
<evidence type="ECO:0000256" key="4">
    <source>
        <dbReference type="ARBA" id="ARBA00018080"/>
    </source>
</evidence>
<dbReference type="NCBIfam" id="NF001373">
    <property type="entry name" value="PRK00278.1-6"/>
    <property type="match status" value="1"/>
</dbReference>
<dbReference type="InterPro" id="IPR001468">
    <property type="entry name" value="Indole-3-GlycerolPSynthase_CS"/>
</dbReference>
<sequence length="264" mass="28477">MSKLAEICATKRSDVAQRKRTHSIADLETRIAERDDAPRGFAARVSDKARDGIAVIAEIKRASPSKGLIREDFDPAAIARAYENAGAACLSVLTDRDYFQGDDAFLEAARAASALPALRKDFMVDAWQIAESRALGADAVLLILAVLDDEAANEMAVAARSYGMDVLVEVHDEDELARATRIPDALIGINNRNLATFHTDLAVSERLSRLAPADRLLVSESGIATRSDIKRLTAHGIRAFLIGESLMRQDDIEGALGALIGRPA</sequence>
<dbReference type="PANTHER" id="PTHR22854">
    <property type="entry name" value="TRYPTOPHAN BIOSYNTHESIS PROTEIN"/>
    <property type="match status" value="1"/>
</dbReference>
<dbReference type="InterPro" id="IPR013798">
    <property type="entry name" value="Indole-3-glycerol_P_synth_dom"/>
</dbReference>
<evidence type="ECO:0000313" key="13">
    <source>
        <dbReference type="Proteomes" id="UP000321129"/>
    </source>
</evidence>
<evidence type="ECO:0000256" key="10">
    <source>
        <dbReference type="HAMAP-Rule" id="MF_00134"/>
    </source>
</evidence>
<comment type="caution">
    <text evidence="12">The sequence shown here is derived from an EMBL/GenBank/DDBJ whole genome shotgun (WGS) entry which is preliminary data.</text>
</comment>
<evidence type="ECO:0000256" key="1">
    <source>
        <dbReference type="ARBA" id="ARBA00001633"/>
    </source>
</evidence>
<accession>A0A5C6U9H4</accession>